<dbReference type="Proteomes" id="UP000037151">
    <property type="component" value="Unassembled WGS sequence"/>
</dbReference>
<feature type="active site" description="Charge relay system" evidence="5">
    <location>
        <position position="346"/>
    </location>
</feature>
<dbReference type="PROSITE" id="PS51892">
    <property type="entry name" value="SUBTILASE"/>
    <property type="match status" value="1"/>
</dbReference>
<dbReference type="Gene3D" id="3.40.50.200">
    <property type="entry name" value="Peptidase S8/S53 domain"/>
    <property type="match status" value="1"/>
</dbReference>
<dbReference type="PROSITE" id="PS00138">
    <property type="entry name" value="SUBTILASE_SER"/>
    <property type="match status" value="1"/>
</dbReference>
<dbReference type="Pfam" id="PF05922">
    <property type="entry name" value="Inhibitor_I9"/>
    <property type="match status" value="1"/>
</dbReference>
<gene>
    <name evidence="10" type="ORF">IQ63_01295</name>
</gene>
<dbReference type="InterPro" id="IPR036852">
    <property type="entry name" value="Peptidase_S8/S53_dom_sf"/>
</dbReference>
<dbReference type="SUPFAM" id="SSF54897">
    <property type="entry name" value="Protease propeptides/inhibitors"/>
    <property type="match status" value="1"/>
</dbReference>
<dbReference type="InterPro" id="IPR023828">
    <property type="entry name" value="Peptidase_S8_Ser-AS"/>
</dbReference>
<sequence length="400" mass="39534">MAQLRSHKALLTATLAAATLVGGLTALPAQAAPAEGKVVAAGSPTAVKDSYIVTLKSQAGLKSASAAGKNLIKEYGGEVDKTFGAALNGYTATLSAQEARRLAADPSVASVEQNQTVRLADTTQSSAPWGLDRVDQAALPLSGTYTYPDSAGSGVTAYVIDTGVRITHAQISGRATYGYDAVDGDTTAADGNGHGTHVATTIAGSTYGVAKKAKIVAVRVLDNSGGGTTAGVIAGVDWVTANHSGPSVANLSLGGGASASLDTAVRNSIASGVTYAIAAGNSNVDASSSSPARVTEAITVGATTNTDARASYSNYGSVLDIFAPGSSITAGWYTSDTATNTISGTSMATPHVAGAAAVYLAGHTSATPAQVATALVSGSTTNVVTSPGSGSPNRLLKLVP</sequence>
<evidence type="ECO:0000313" key="11">
    <source>
        <dbReference type="Proteomes" id="UP000037151"/>
    </source>
</evidence>
<feature type="active site" description="Charge relay system" evidence="5">
    <location>
        <position position="161"/>
    </location>
</feature>
<dbReference type="AlphaFoldDB" id="A0A0L0KP27"/>
<organism evidence="10 11">
    <name type="scientific">Streptomyces acidiscabies</name>
    <dbReference type="NCBI Taxonomy" id="42234"/>
    <lineage>
        <taxon>Bacteria</taxon>
        <taxon>Bacillati</taxon>
        <taxon>Actinomycetota</taxon>
        <taxon>Actinomycetes</taxon>
        <taxon>Kitasatosporales</taxon>
        <taxon>Streptomycetaceae</taxon>
        <taxon>Streptomyces</taxon>
    </lineage>
</organism>
<dbReference type="InterPro" id="IPR034193">
    <property type="entry name" value="PCSK9_ProteinaseK-like"/>
</dbReference>
<keyword evidence="7" id="KW-0732">Signal</keyword>
<feature type="chain" id="PRO_5005542754" evidence="7">
    <location>
        <begin position="32"/>
        <end position="400"/>
    </location>
</feature>
<dbReference type="InterPro" id="IPR023827">
    <property type="entry name" value="Peptidase_S8_Asp-AS"/>
</dbReference>
<dbReference type="PATRIC" id="fig|42234.21.peg.274"/>
<evidence type="ECO:0000256" key="2">
    <source>
        <dbReference type="ARBA" id="ARBA00022670"/>
    </source>
</evidence>
<evidence type="ECO:0000256" key="3">
    <source>
        <dbReference type="ARBA" id="ARBA00022801"/>
    </source>
</evidence>
<dbReference type="InterPro" id="IPR050131">
    <property type="entry name" value="Peptidase_S8_subtilisin-like"/>
</dbReference>
<dbReference type="Gene3D" id="3.30.70.80">
    <property type="entry name" value="Peptidase S8 propeptide/proteinase inhibitor I9"/>
    <property type="match status" value="1"/>
</dbReference>
<accession>A0A0L0KP27</accession>
<reference evidence="11" key="1">
    <citation type="submission" date="2014-07" db="EMBL/GenBank/DDBJ databases">
        <title>Genome sequencing of plant-pathogenic Streptomyces species.</title>
        <authorList>
            <person name="Harrison J."/>
            <person name="Sapp M."/>
            <person name="Thwaites R."/>
            <person name="Studholme D.J."/>
        </authorList>
    </citation>
    <scope>NUCLEOTIDE SEQUENCE [LARGE SCALE GENOMIC DNA]</scope>
    <source>
        <strain evidence="11">NCPPB 4445</strain>
    </source>
</reference>
<keyword evidence="4 5" id="KW-0720">Serine protease</keyword>
<dbReference type="InterPro" id="IPR037045">
    <property type="entry name" value="S8pro/Inhibitor_I9_sf"/>
</dbReference>
<feature type="signal peptide" evidence="7">
    <location>
        <begin position="1"/>
        <end position="31"/>
    </location>
</feature>
<evidence type="ECO:0000256" key="1">
    <source>
        <dbReference type="ARBA" id="ARBA00011073"/>
    </source>
</evidence>
<evidence type="ECO:0000256" key="6">
    <source>
        <dbReference type="RuleBase" id="RU003355"/>
    </source>
</evidence>
<evidence type="ECO:0000259" key="8">
    <source>
        <dbReference type="Pfam" id="PF00082"/>
    </source>
</evidence>
<dbReference type="InterPro" id="IPR010259">
    <property type="entry name" value="S8pro/Inhibitor_I9"/>
</dbReference>
<dbReference type="PROSITE" id="PS00136">
    <property type="entry name" value="SUBTILASE_ASP"/>
    <property type="match status" value="1"/>
</dbReference>
<dbReference type="PANTHER" id="PTHR43806:SF11">
    <property type="entry name" value="CEREVISIN-RELATED"/>
    <property type="match status" value="1"/>
</dbReference>
<dbReference type="PRINTS" id="PR00723">
    <property type="entry name" value="SUBTILISIN"/>
</dbReference>
<keyword evidence="2 5" id="KW-0645">Protease</keyword>
<dbReference type="RefSeq" id="WP_050369002.1">
    <property type="nucleotide sequence ID" value="NZ_KQ257795.1"/>
</dbReference>
<protein>
    <submittedName>
        <fullName evidence="10">Peptidase S8</fullName>
    </submittedName>
</protein>
<dbReference type="EMBL" id="JPPY01000011">
    <property type="protein sequence ID" value="KND39972.1"/>
    <property type="molecule type" value="Genomic_DNA"/>
</dbReference>
<feature type="domain" description="Peptidase S8/S53" evidence="8">
    <location>
        <begin position="152"/>
        <end position="381"/>
    </location>
</feature>
<evidence type="ECO:0000256" key="4">
    <source>
        <dbReference type="ARBA" id="ARBA00022825"/>
    </source>
</evidence>
<comment type="caution">
    <text evidence="10">The sequence shown here is derived from an EMBL/GenBank/DDBJ whole genome shotgun (WGS) entry which is preliminary data.</text>
</comment>
<evidence type="ECO:0000259" key="9">
    <source>
        <dbReference type="Pfam" id="PF05922"/>
    </source>
</evidence>
<dbReference type="GO" id="GO:0005615">
    <property type="term" value="C:extracellular space"/>
    <property type="evidence" value="ECO:0007669"/>
    <property type="project" value="TreeGrafter"/>
</dbReference>
<feature type="active site" description="Charge relay system" evidence="5">
    <location>
        <position position="194"/>
    </location>
</feature>
<keyword evidence="3 5" id="KW-0378">Hydrolase</keyword>
<dbReference type="SUPFAM" id="SSF52743">
    <property type="entry name" value="Subtilisin-like"/>
    <property type="match status" value="1"/>
</dbReference>
<dbReference type="OrthoDB" id="9798386at2"/>
<dbReference type="CDD" id="cd04077">
    <property type="entry name" value="Peptidases_S8_PCSK9_ProteinaseK_like"/>
    <property type="match status" value="1"/>
</dbReference>
<dbReference type="InterPro" id="IPR000209">
    <property type="entry name" value="Peptidase_S8/S53_dom"/>
</dbReference>
<name>A0A0L0KP27_9ACTN</name>
<dbReference type="GO" id="GO:0006508">
    <property type="term" value="P:proteolysis"/>
    <property type="evidence" value="ECO:0007669"/>
    <property type="project" value="UniProtKB-KW"/>
</dbReference>
<evidence type="ECO:0000313" key="10">
    <source>
        <dbReference type="EMBL" id="KND39972.1"/>
    </source>
</evidence>
<evidence type="ECO:0000256" key="5">
    <source>
        <dbReference type="PROSITE-ProRule" id="PRU01240"/>
    </source>
</evidence>
<comment type="similarity">
    <text evidence="1 5 6">Belongs to the peptidase S8 family.</text>
</comment>
<evidence type="ECO:0000256" key="7">
    <source>
        <dbReference type="SAM" id="SignalP"/>
    </source>
</evidence>
<dbReference type="Pfam" id="PF00082">
    <property type="entry name" value="Peptidase_S8"/>
    <property type="match status" value="1"/>
</dbReference>
<dbReference type="FunFam" id="3.40.50.200:FF:000014">
    <property type="entry name" value="Proteinase K"/>
    <property type="match status" value="1"/>
</dbReference>
<dbReference type="PANTHER" id="PTHR43806">
    <property type="entry name" value="PEPTIDASE S8"/>
    <property type="match status" value="1"/>
</dbReference>
<dbReference type="InterPro" id="IPR015500">
    <property type="entry name" value="Peptidase_S8_subtilisin-rel"/>
</dbReference>
<dbReference type="GO" id="GO:0004252">
    <property type="term" value="F:serine-type endopeptidase activity"/>
    <property type="evidence" value="ECO:0007669"/>
    <property type="project" value="UniProtKB-UniRule"/>
</dbReference>
<feature type="domain" description="Inhibitor I9" evidence="9">
    <location>
        <begin position="50"/>
        <end position="119"/>
    </location>
</feature>
<proteinExistence type="inferred from homology"/>